<evidence type="ECO:0000259" key="4">
    <source>
        <dbReference type="SMART" id="SM00479"/>
    </source>
</evidence>
<evidence type="ECO:0000256" key="3">
    <source>
        <dbReference type="ARBA" id="ARBA00022839"/>
    </source>
</evidence>
<dbReference type="Proteomes" id="UP000249451">
    <property type="component" value="Unassembled WGS sequence"/>
</dbReference>
<dbReference type="InterPro" id="IPR013520">
    <property type="entry name" value="Ribonucl_H"/>
</dbReference>
<dbReference type="InterPro" id="IPR036397">
    <property type="entry name" value="RNaseH_sf"/>
</dbReference>
<dbReference type="Gene3D" id="3.30.420.10">
    <property type="entry name" value="Ribonuclease H-like superfamily/Ribonuclease H"/>
    <property type="match status" value="1"/>
</dbReference>
<proteinExistence type="predicted"/>
<dbReference type="PANTHER" id="PTHR30231:SF4">
    <property type="entry name" value="PROTEIN NEN2"/>
    <property type="match status" value="1"/>
</dbReference>
<dbReference type="SUPFAM" id="SSF88659">
    <property type="entry name" value="Sigma3 and sigma4 domains of RNA polymerase sigma factors"/>
    <property type="match status" value="1"/>
</dbReference>
<dbReference type="PANTHER" id="PTHR30231">
    <property type="entry name" value="DNA POLYMERASE III SUBUNIT EPSILON"/>
    <property type="match status" value="1"/>
</dbReference>
<keyword evidence="2" id="KW-0378">Hydrolase</keyword>
<dbReference type="InterPro" id="IPR013324">
    <property type="entry name" value="RNA_pol_sigma_r3/r4-like"/>
</dbReference>
<sequence length="648" mass="70508">MQELGSPGFAVLDVETTGFSTAHRVLEIGVVLLSASGEVEGHWSSLINPDRDIPNSSIHGVYGRHVKDAPAFTQIARELFGLLDGRVLVAHNARFDARMLSQELARAGLAPEETLPGYVCTMELSKRLFPGMPSKLGDVLTRAGISNRNAHTALADAEATAALFQYFLRNGVTLPGAASITIDARPLSQLTANSAVPLTREAAEAAHYEQEQATTEETQPLELRPGDRVTLTGEMNRPRSEWEKEIREHGLIPGSLTKNTRVLVAADVDSLSSKAKKARRYEIPILAEQEFSVLLAGISDEEERITPEATVTIPPEVETPDYTPEEDSAYMDDFYSGSSDSASEVFYEEPSRESLMAALNVAQDALGLIANQHRGLDKALLPDSANGMLSGRAADVLAQLTDPEGDYQQVKLLVRGTASSALADFYAGLDTREQLIARKRLGTTSPATLDTLGQELGLTRERVRQLQSPLASRLEELANRGAVAELREAMAAHAFPVARIGGIVEQLPELRDEVPGWGLRLAEIIDAVDDSFAIEEDWVCFPSLKVARERTENLLKQGSDDYGVVPLDWVEERTALSPADLRDWLDDCGYRLFEGHVLTQTRSLPALGAGVLSIRGEPQDLDSLYEAIGQGRTNRSLANSLNRRAAAP</sequence>
<feature type="domain" description="Exonuclease" evidence="4">
    <location>
        <begin position="8"/>
        <end position="173"/>
    </location>
</feature>
<comment type="caution">
    <text evidence="5">The sequence shown here is derived from an EMBL/GenBank/DDBJ whole genome shotgun (WGS) entry which is preliminary data.</text>
</comment>
<dbReference type="FunFam" id="3.30.420.10:FF:000045">
    <property type="entry name" value="3'-5' exonuclease DinG"/>
    <property type="match status" value="1"/>
</dbReference>
<dbReference type="Pfam" id="PF00929">
    <property type="entry name" value="RNase_T"/>
    <property type="match status" value="1"/>
</dbReference>
<dbReference type="SUPFAM" id="SSF53098">
    <property type="entry name" value="Ribonuclease H-like"/>
    <property type="match status" value="1"/>
</dbReference>
<evidence type="ECO:0000256" key="2">
    <source>
        <dbReference type="ARBA" id="ARBA00022801"/>
    </source>
</evidence>
<dbReference type="SUPFAM" id="SSF52113">
    <property type="entry name" value="BRCT domain"/>
    <property type="match status" value="1"/>
</dbReference>
<evidence type="ECO:0000256" key="1">
    <source>
        <dbReference type="ARBA" id="ARBA00022722"/>
    </source>
</evidence>
<dbReference type="CDD" id="cd06127">
    <property type="entry name" value="DEDDh"/>
    <property type="match status" value="1"/>
</dbReference>
<protein>
    <recommendedName>
        <fullName evidence="4">Exonuclease domain-containing protein</fullName>
    </recommendedName>
</protein>
<dbReference type="NCBIfam" id="TIGR00573">
    <property type="entry name" value="dnaq"/>
    <property type="match status" value="1"/>
</dbReference>
<dbReference type="EMBL" id="QFNY01000222">
    <property type="protein sequence ID" value="PZO99161.1"/>
    <property type="molecule type" value="Genomic_DNA"/>
</dbReference>
<dbReference type="AlphaFoldDB" id="A0A2W5CW47"/>
<dbReference type="InterPro" id="IPR006054">
    <property type="entry name" value="DnaQ"/>
</dbReference>
<dbReference type="GO" id="GO:0006260">
    <property type="term" value="P:DNA replication"/>
    <property type="evidence" value="ECO:0007669"/>
    <property type="project" value="InterPro"/>
</dbReference>
<dbReference type="GO" id="GO:0008408">
    <property type="term" value="F:3'-5' exonuclease activity"/>
    <property type="evidence" value="ECO:0007669"/>
    <property type="project" value="TreeGrafter"/>
</dbReference>
<dbReference type="GO" id="GO:0003887">
    <property type="term" value="F:DNA-directed DNA polymerase activity"/>
    <property type="evidence" value="ECO:0007669"/>
    <property type="project" value="InterPro"/>
</dbReference>
<dbReference type="SMART" id="SM00479">
    <property type="entry name" value="EXOIII"/>
    <property type="match status" value="1"/>
</dbReference>
<gene>
    <name evidence="5" type="ORF">DI609_08960</name>
</gene>
<dbReference type="InterPro" id="IPR036420">
    <property type="entry name" value="BRCT_dom_sf"/>
</dbReference>
<keyword evidence="3" id="KW-0269">Exonuclease</keyword>
<accession>A0A2W5CW47</accession>
<name>A0A2W5CW47_9CORY</name>
<dbReference type="Gene3D" id="1.10.10.10">
    <property type="entry name" value="Winged helix-like DNA-binding domain superfamily/Winged helix DNA-binding domain"/>
    <property type="match status" value="1"/>
</dbReference>
<dbReference type="InterPro" id="IPR012337">
    <property type="entry name" value="RNaseH-like_sf"/>
</dbReference>
<feature type="non-terminal residue" evidence="5">
    <location>
        <position position="648"/>
    </location>
</feature>
<reference evidence="5 6" key="1">
    <citation type="submission" date="2017-11" db="EMBL/GenBank/DDBJ databases">
        <title>Infants hospitalized years apart are colonized by the same room-sourced microbial strains.</title>
        <authorList>
            <person name="Brooks B."/>
            <person name="Olm M.R."/>
            <person name="Firek B.A."/>
            <person name="Baker R."/>
            <person name="Thomas B.C."/>
            <person name="Morowitz M.J."/>
            <person name="Banfield J.F."/>
        </authorList>
    </citation>
    <scope>NUCLEOTIDE SEQUENCE [LARGE SCALE GENOMIC DNA]</scope>
    <source>
        <strain evidence="5">S2_012_000_R3_87</strain>
    </source>
</reference>
<evidence type="ECO:0000313" key="6">
    <source>
        <dbReference type="Proteomes" id="UP000249451"/>
    </source>
</evidence>
<dbReference type="GO" id="GO:0003677">
    <property type="term" value="F:DNA binding"/>
    <property type="evidence" value="ECO:0007669"/>
    <property type="project" value="InterPro"/>
</dbReference>
<dbReference type="InterPro" id="IPR036388">
    <property type="entry name" value="WH-like_DNA-bd_sf"/>
</dbReference>
<organism evidence="5 6">
    <name type="scientific">Corynebacterium urealyticum</name>
    <dbReference type="NCBI Taxonomy" id="43771"/>
    <lineage>
        <taxon>Bacteria</taxon>
        <taxon>Bacillati</taxon>
        <taxon>Actinomycetota</taxon>
        <taxon>Actinomycetes</taxon>
        <taxon>Mycobacteriales</taxon>
        <taxon>Corynebacteriaceae</taxon>
        <taxon>Corynebacterium</taxon>
    </lineage>
</organism>
<keyword evidence="1" id="KW-0540">Nuclease</keyword>
<evidence type="ECO:0000313" key="5">
    <source>
        <dbReference type="EMBL" id="PZO99161.1"/>
    </source>
</evidence>
<dbReference type="Gene3D" id="3.40.50.10190">
    <property type="entry name" value="BRCT domain"/>
    <property type="match status" value="1"/>
</dbReference>